<evidence type="ECO:0000313" key="3">
    <source>
        <dbReference type="Proteomes" id="UP000285469"/>
    </source>
</evidence>
<gene>
    <name evidence="2" type="ORF">DWV70_19990</name>
    <name evidence="1" type="ORF">GAY76_01285</name>
</gene>
<dbReference type="EMBL" id="QSAI01000051">
    <property type="protein sequence ID" value="RGW44291.1"/>
    <property type="molecule type" value="Genomic_DNA"/>
</dbReference>
<accession>A0A174L3G6</accession>
<dbReference type="AlphaFoldDB" id="A0A174L3G6"/>
<dbReference type="EMBL" id="WDAX01000002">
    <property type="protein sequence ID" value="KAB6577059.1"/>
    <property type="molecule type" value="Genomic_DNA"/>
</dbReference>
<comment type="caution">
    <text evidence="1">The sequence shown here is derived from an EMBL/GenBank/DDBJ whole genome shotgun (WGS) entry which is preliminary data.</text>
</comment>
<evidence type="ECO:0000313" key="2">
    <source>
        <dbReference type="EMBL" id="RGW44291.1"/>
    </source>
</evidence>
<reference evidence="2 3" key="1">
    <citation type="submission" date="2018-08" db="EMBL/GenBank/DDBJ databases">
        <title>A genome reference for cultivated species of the human gut microbiota.</title>
        <authorList>
            <person name="Zou Y."/>
            <person name="Xue W."/>
            <person name="Luo G."/>
        </authorList>
    </citation>
    <scope>NUCLEOTIDE SEQUENCE [LARGE SCALE GENOMIC DNA]</scope>
    <source>
        <strain evidence="2 3">AF12-25</strain>
    </source>
</reference>
<evidence type="ECO:0000313" key="4">
    <source>
        <dbReference type="Proteomes" id="UP000462922"/>
    </source>
</evidence>
<reference evidence="1 4" key="2">
    <citation type="journal article" date="2019" name="Nat. Med.">
        <title>A library of human gut bacterial isolates paired with longitudinal multiomics data enables mechanistic microbiome research.</title>
        <authorList>
            <person name="Poyet M."/>
            <person name="Groussin M."/>
            <person name="Gibbons S.M."/>
            <person name="Avila-Pacheco J."/>
            <person name="Jiang X."/>
            <person name="Kearney S.M."/>
            <person name="Perrotta A.R."/>
            <person name="Berdy B."/>
            <person name="Zhao S."/>
            <person name="Lieberman T.D."/>
            <person name="Swanson P.K."/>
            <person name="Smith M."/>
            <person name="Roesemann S."/>
            <person name="Alexander J.E."/>
            <person name="Rich S.A."/>
            <person name="Livny J."/>
            <person name="Vlamakis H."/>
            <person name="Clish C."/>
            <person name="Bullock K."/>
            <person name="Deik A."/>
            <person name="Scott J."/>
            <person name="Pierce K.A."/>
            <person name="Xavier R.J."/>
            <person name="Alm E.J."/>
        </authorList>
    </citation>
    <scope>NUCLEOTIDE SEQUENCE [LARGE SCALE GENOMIC DNA]</scope>
    <source>
        <strain evidence="1 4">BIOML-A110</strain>
    </source>
</reference>
<evidence type="ECO:0000313" key="1">
    <source>
        <dbReference type="EMBL" id="KAB6577059.1"/>
    </source>
</evidence>
<protein>
    <submittedName>
        <fullName evidence="1">Uncharacterized protein</fullName>
    </submittedName>
</protein>
<dbReference type="Proteomes" id="UP000285469">
    <property type="component" value="Unassembled WGS sequence"/>
</dbReference>
<dbReference type="Proteomes" id="UP000462922">
    <property type="component" value="Unassembled WGS sequence"/>
</dbReference>
<organism evidence="1 4">
    <name type="scientific">Phocaeicola vulgatus</name>
    <name type="common">Bacteroides vulgatus</name>
    <dbReference type="NCBI Taxonomy" id="821"/>
    <lineage>
        <taxon>Bacteria</taxon>
        <taxon>Pseudomonadati</taxon>
        <taxon>Bacteroidota</taxon>
        <taxon>Bacteroidia</taxon>
        <taxon>Bacteroidales</taxon>
        <taxon>Bacteroidaceae</taxon>
        <taxon>Phocaeicola</taxon>
    </lineage>
</organism>
<sequence>MPLAGRDPGRFKRFYDRVTELLLRIPEGGSIIVSEHCTARSLELFMDVAEMCIIEELFHKSINDALLEFSDDRSEIRRCPAWRPAVPYRHFYSDRNV</sequence>
<name>A0A174L3G6_PHOVU</name>
<proteinExistence type="predicted"/>